<dbReference type="AlphaFoldDB" id="A0A0S7ET80"/>
<sequence length="99" mass="11250">LVKQRGELFCIELELSNKNTHTQSSALLYRLIHTDRVEYLGWSTQQLKPEAVYLDLREQAERRREGLGPGRLNPDGPLGFVSVASVYNRHGINVKMGLT</sequence>
<gene>
    <name evidence="1" type="primary">PPUP8770</name>
</gene>
<protein>
    <submittedName>
        <fullName evidence="1">PPUP8770</fullName>
    </submittedName>
</protein>
<feature type="non-terminal residue" evidence="1">
    <location>
        <position position="1"/>
    </location>
</feature>
<accession>A0A0S7ET80</accession>
<proteinExistence type="predicted"/>
<name>A0A0S7ET80_9TELE</name>
<organism evidence="1">
    <name type="scientific">Poeciliopsis prolifica</name>
    <name type="common">blackstripe livebearer</name>
    <dbReference type="NCBI Taxonomy" id="188132"/>
    <lineage>
        <taxon>Eukaryota</taxon>
        <taxon>Metazoa</taxon>
        <taxon>Chordata</taxon>
        <taxon>Craniata</taxon>
        <taxon>Vertebrata</taxon>
        <taxon>Euteleostomi</taxon>
        <taxon>Actinopterygii</taxon>
        <taxon>Neopterygii</taxon>
        <taxon>Teleostei</taxon>
        <taxon>Neoteleostei</taxon>
        <taxon>Acanthomorphata</taxon>
        <taxon>Ovalentaria</taxon>
        <taxon>Atherinomorphae</taxon>
        <taxon>Cyprinodontiformes</taxon>
        <taxon>Poeciliidae</taxon>
        <taxon>Poeciliinae</taxon>
        <taxon>Poeciliopsis</taxon>
    </lineage>
</organism>
<evidence type="ECO:0000313" key="1">
    <source>
        <dbReference type="EMBL" id="JAO05539.1"/>
    </source>
</evidence>
<reference evidence="1" key="1">
    <citation type="submission" date="2014-12" db="EMBL/GenBank/DDBJ databases">
        <title>Parallel Evolution in Life History Adaptation Evident in the Tissue-Specific Poeciliopsis prolifica transcriptome.</title>
        <authorList>
            <person name="Jue N.K."/>
            <person name="Foley R.J."/>
            <person name="Obergfell C."/>
            <person name="Reznick D.N."/>
            <person name="O'Neill R.J."/>
            <person name="O'Neill M.J."/>
        </authorList>
    </citation>
    <scope>NUCLEOTIDE SEQUENCE</scope>
</reference>
<dbReference type="EMBL" id="GBYX01476138">
    <property type="protein sequence ID" value="JAO05539.1"/>
    <property type="molecule type" value="Transcribed_RNA"/>
</dbReference>